<evidence type="ECO:0000313" key="3">
    <source>
        <dbReference type="Proteomes" id="UP000035444"/>
    </source>
</evidence>
<organism evidence="2 3">
    <name type="scientific">Kiloniella spongiae</name>
    <dbReference type="NCBI Taxonomy" id="1489064"/>
    <lineage>
        <taxon>Bacteria</taxon>
        <taxon>Pseudomonadati</taxon>
        <taxon>Pseudomonadota</taxon>
        <taxon>Alphaproteobacteria</taxon>
        <taxon>Rhodospirillales</taxon>
        <taxon>Kiloniellaceae</taxon>
        <taxon>Kiloniella</taxon>
    </lineage>
</organism>
<accession>A0A0H2MGX9</accession>
<keyword evidence="3" id="KW-1185">Reference proteome</keyword>
<dbReference type="RefSeq" id="WP_047763498.1">
    <property type="nucleotide sequence ID" value="NZ_LAQL01000004.1"/>
</dbReference>
<dbReference type="AlphaFoldDB" id="A0A0H2MGX9"/>
<proteinExistence type="predicted"/>
<gene>
    <name evidence="2" type="ORF">WH96_07230</name>
</gene>
<reference evidence="2 3" key="1">
    <citation type="submission" date="2015-03" db="EMBL/GenBank/DDBJ databases">
        <title>Genome Sequence of Kiloniella spongiae MEBiC09566, isolated from a marine sponge.</title>
        <authorList>
            <person name="Shao Z."/>
            <person name="Wang L."/>
            <person name="Li X."/>
        </authorList>
    </citation>
    <scope>NUCLEOTIDE SEQUENCE [LARGE SCALE GENOMIC DNA]</scope>
    <source>
        <strain evidence="2 3">MEBiC09566</strain>
    </source>
</reference>
<dbReference type="Proteomes" id="UP000035444">
    <property type="component" value="Unassembled WGS sequence"/>
</dbReference>
<evidence type="ECO:0000313" key="2">
    <source>
        <dbReference type="EMBL" id="KLN61416.1"/>
    </source>
</evidence>
<evidence type="ECO:0000256" key="1">
    <source>
        <dbReference type="SAM" id="Phobius"/>
    </source>
</evidence>
<feature type="transmembrane region" description="Helical" evidence="1">
    <location>
        <begin position="7"/>
        <end position="28"/>
    </location>
</feature>
<sequence>MNKVFKVPLYIAGFLLSIPVIFFLILTWSQRPYHAPTFYARMTVDMKVDSYPVHMERIITCKTVPMGGNDLSQMFKRVSSQYVSYPRAFGSYLPDNAAVMMWTPYECDREEYQDDNGLTKLRAKQLHPDYVPRIGWTPDTATMQTLELYIDRDSFKSNTARVTDLKFHVELVDEDVAEKEMAEPDDFQWFSGNIYTDGDWKDYKKVRYKSYYALVLKENQWRGYNPIIDAELDSYTYPQMVERRPELGGQQPRHLLSNLFDAKGRGIMYGYRANGVLYSALAGGFPKIGHGITSNLENRIEHLFPEGKALRVQRSGVWDRFIMHRQGPRFVDGKRVINNSNLLDNAIPPMEIIFLRDDVVISPKSGYLQNQKLHPSLYLYDPKTKEIFLIEVAAFSIYPAVEHPLFQQAETRGVQ</sequence>
<comment type="caution">
    <text evidence="2">The sequence shown here is derived from an EMBL/GenBank/DDBJ whole genome shotgun (WGS) entry which is preliminary data.</text>
</comment>
<dbReference type="OrthoDB" id="9812921at2"/>
<protein>
    <submittedName>
        <fullName evidence="2">Uncharacterized protein</fullName>
    </submittedName>
</protein>
<dbReference type="EMBL" id="LAQL01000004">
    <property type="protein sequence ID" value="KLN61416.1"/>
    <property type="molecule type" value="Genomic_DNA"/>
</dbReference>
<keyword evidence="1" id="KW-1133">Transmembrane helix</keyword>
<keyword evidence="1" id="KW-0812">Transmembrane</keyword>
<name>A0A0H2MGX9_9PROT</name>
<keyword evidence="1" id="KW-0472">Membrane</keyword>